<dbReference type="STRING" id="765912.Thimo_1909"/>
<dbReference type="InterPro" id="IPR010982">
    <property type="entry name" value="Lambda_DNA-bd_dom_sf"/>
</dbReference>
<sequence length="82" mass="8625">MRNPPHPGTVIRELCLDPLGLSVHEAADGLGLQPAIFAELLDGRLGISPEMALRLSLAFGGSAESWLQQQALYDLATASAKG</sequence>
<dbReference type="eggNOG" id="COG3093">
    <property type="taxonomic scope" value="Bacteria"/>
</dbReference>
<dbReference type="EMBL" id="CP003051">
    <property type="protein sequence ID" value="AGA90675.1"/>
    <property type="molecule type" value="Genomic_DNA"/>
</dbReference>
<proteinExistence type="predicted"/>
<dbReference type="HOGENOM" id="CLU_140230_2_2_6"/>
<dbReference type="InterPro" id="IPR013430">
    <property type="entry name" value="Toxin_antidote_HigA"/>
</dbReference>
<dbReference type="RefSeq" id="WP_015280816.1">
    <property type="nucleotide sequence ID" value="NC_019940.1"/>
</dbReference>
<evidence type="ECO:0000313" key="2">
    <source>
        <dbReference type="EMBL" id="AGA90675.1"/>
    </source>
</evidence>
<dbReference type="Gene3D" id="1.10.260.40">
    <property type="entry name" value="lambda repressor-like DNA-binding domains"/>
    <property type="match status" value="1"/>
</dbReference>
<dbReference type="NCBIfam" id="TIGR02607">
    <property type="entry name" value="antidote_HigA"/>
    <property type="match status" value="1"/>
</dbReference>
<dbReference type="OrthoDB" id="9793869at2"/>
<dbReference type="Proteomes" id="UP000010816">
    <property type="component" value="Chromosome"/>
</dbReference>
<evidence type="ECO:0000313" key="3">
    <source>
        <dbReference type="Proteomes" id="UP000010816"/>
    </source>
</evidence>
<accession>L0GZ70</accession>
<dbReference type="PANTHER" id="PTHR36924">
    <property type="entry name" value="ANTITOXIN HIGA-1"/>
    <property type="match status" value="1"/>
</dbReference>
<evidence type="ECO:0000256" key="1">
    <source>
        <dbReference type="ARBA" id="ARBA00023125"/>
    </source>
</evidence>
<organism evidence="2 3">
    <name type="scientific">Thioflavicoccus mobilis 8321</name>
    <dbReference type="NCBI Taxonomy" id="765912"/>
    <lineage>
        <taxon>Bacteria</taxon>
        <taxon>Pseudomonadati</taxon>
        <taxon>Pseudomonadota</taxon>
        <taxon>Gammaproteobacteria</taxon>
        <taxon>Chromatiales</taxon>
        <taxon>Chromatiaceae</taxon>
        <taxon>Thioflavicoccus</taxon>
    </lineage>
</organism>
<dbReference type="GO" id="GO:0003677">
    <property type="term" value="F:DNA binding"/>
    <property type="evidence" value="ECO:0007669"/>
    <property type="project" value="UniProtKB-KW"/>
</dbReference>
<dbReference type="PATRIC" id="fig|765912.4.peg.1872"/>
<keyword evidence="1" id="KW-0238">DNA-binding</keyword>
<gene>
    <name evidence="2" type="ORF">Thimo_1909</name>
</gene>
<reference evidence="2 3" key="1">
    <citation type="submission" date="2011-09" db="EMBL/GenBank/DDBJ databases">
        <title>Complete sequence of chromosome of Thioflavicoccus mobilis 8321.</title>
        <authorList>
            <consortium name="US DOE Joint Genome Institute"/>
            <person name="Lucas S."/>
            <person name="Han J."/>
            <person name="Lapidus A."/>
            <person name="Cheng J.-F."/>
            <person name="Goodwin L."/>
            <person name="Pitluck S."/>
            <person name="Peters L."/>
            <person name="Ovchinnikova G."/>
            <person name="Lu M."/>
            <person name="Detter J.C."/>
            <person name="Han C."/>
            <person name="Tapia R."/>
            <person name="Land M."/>
            <person name="Hauser L."/>
            <person name="Kyrpides N."/>
            <person name="Ivanova N."/>
            <person name="Pagani I."/>
            <person name="Vogl K."/>
            <person name="Liu Z."/>
            <person name="Imhoff J."/>
            <person name="Thiel V."/>
            <person name="Frigaard N.-U."/>
            <person name="Bryant D."/>
            <person name="Woyke T."/>
        </authorList>
    </citation>
    <scope>NUCLEOTIDE SEQUENCE [LARGE SCALE GENOMIC DNA]</scope>
    <source>
        <strain evidence="2 3">8321</strain>
    </source>
</reference>
<dbReference type="KEGG" id="tmb:Thimo_1909"/>
<name>L0GZ70_9GAMM</name>
<dbReference type="SUPFAM" id="SSF47413">
    <property type="entry name" value="lambda repressor-like DNA-binding domains"/>
    <property type="match status" value="1"/>
</dbReference>
<dbReference type="AlphaFoldDB" id="L0GZ70"/>
<protein>
    <submittedName>
        <fullName evidence="2">Addiction module antidote protein, HigA family</fullName>
    </submittedName>
</protein>
<dbReference type="PANTHER" id="PTHR36924:SF1">
    <property type="entry name" value="ANTITOXIN HIGA-1"/>
    <property type="match status" value="1"/>
</dbReference>
<keyword evidence="3" id="KW-1185">Reference proteome</keyword>